<name>A0ABV2R6V8_9CAUL</name>
<evidence type="ECO:0000313" key="7">
    <source>
        <dbReference type="Proteomes" id="UP001549313"/>
    </source>
</evidence>
<dbReference type="InterPro" id="IPR003593">
    <property type="entry name" value="AAA+_ATPase"/>
</dbReference>
<organism evidence="6 7">
    <name type="scientific">Brevundimonas faecalis</name>
    <dbReference type="NCBI Taxonomy" id="947378"/>
    <lineage>
        <taxon>Bacteria</taxon>
        <taxon>Pseudomonadati</taxon>
        <taxon>Pseudomonadota</taxon>
        <taxon>Alphaproteobacteria</taxon>
        <taxon>Caulobacterales</taxon>
        <taxon>Caulobacteraceae</taxon>
        <taxon>Brevundimonas</taxon>
    </lineage>
</organism>
<gene>
    <name evidence="6" type="ORF">ABIE19_000208</name>
</gene>
<dbReference type="PROSITE" id="PS50893">
    <property type="entry name" value="ABC_TRANSPORTER_2"/>
    <property type="match status" value="1"/>
</dbReference>
<dbReference type="CDD" id="cd03220">
    <property type="entry name" value="ABC_KpsT_Wzt"/>
    <property type="match status" value="1"/>
</dbReference>
<evidence type="ECO:0000256" key="4">
    <source>
        <dbReference type="ARBA" id="ARBA00022840"/>
    </source>
</evidence>
<dbReference type="InterPro" id="IPR050683">
    <property type="entry name" value="Bact_Polysacc_Export_ATP-bd"/>
</dbReference>
<feature type="domain" description="ABC transporter" evidence="5">
    <location>
        <begin position="23"/>
        <end position="234"/>
    </location>
</feature>
<evidence type="ECO:0000256" key="2">
    <source>
        <dbReference type="ARBA" id="ARBA00022448"/>
    </source>
</evidence>
<evidence type="ECO:0000256" key="3">
    <source>
        <dbReference type="ARBA" id="ARBA00022741"/>
    </source>
</evidence>
<dbReference type="Pfam" id="PF00005">
    <property type="entry name" value="ABC_tran"/>
    <property type="match status" value="1"/>
</dbReference>
<keyword evidence="2" id="KW-0813">Transport</keyword>
<dbReference type="PANTHER" id="PTHR46743:SF2">
    <property type="entry name" value="TEICHOIC ACIDS EXPORT ATP-BINDING PROTEIN TAGH"/>
    <property type="match status" value="1"/>
</dbReference>
<dbReference type="InterPro" id="IPR027417">
    <property type="entry name" value="P-loop_NTPase"/>
</dbReference>
<evidence type="ECO:0000259" key="5">
    <source>
        <dbReference type="PROSITE" id="PS50893"/>
    </source>
</evidence>
<dbReference type="Gene3D" id="3.40.50.300">
    <property type="entry name" value="P-loop containing nucleotide triphosphate hydrolases"/>
    <property type="match status" value="1"/>
</dbReference>
<dbReference type="PROSITE" id="PS00211">
    <property type="entry name" value="ABC_TRANSPORTER_1"/>
    <property type="match status" value="1"/>
</dbReference>
<dbReference type="InterPro" id="IPR003439">
    <property type="entry name" value="ABC_transporter-like_ATP-bd"/>
</dbReference>
<proteinExistence type="inferred from homology"/>
<dbReference type="GO" id="GO:0005524">
    <property type="term" value="F:ATP binding"/>
    <property type="evidence" value="ECO:0007669"/>
    <property type="project" value="UniProtKB-KW"/>
</dbReference>
<dbReference type="InterPro" id="IPR015860">
    <property type="entry name" value="ABC_transpr_TagH-like"/>
</dbReference>
<keyword evidence="4 6" id="KW-0067">ATP-binding</keyword>
<evidence type="ECO:0000256" key="1">
    <source>
        <dbReference type="ARBA" id="ARBA00005417"/>
    </source>
</evidence>
<evidence type="ECO:0000313" key="6">
    <source>
        <dbReference type="EMBL" id="MET4682299.1"/>
    </source>
</evidence>
<keyword evidence="3" id="KW-0547">Nucleotide-binding</keyword>
<dbReference type="SMART" id="SM00382">
    <property type="entry name" value="AAA"/>
    <property type="match status" value="1"/>
</dbReference>
<keyword evidence="7" id="KW-1185">Reference proteome</keyword>
<comment type="caution">
    <text evidence="6">The sequence shown here is derived from an EMBL/GenBank/DDBJ whole genome shotgun (WGS) entry which is preliminary data.</text>
</comment>
<dbReference type="PANTHER" id="PTHR46743">
    <property type="entry name" value="TEICHOIC ACIDS EXPORT ATP-BINDING PROTEIN TAGH"/>
    <property type="match status" value="1"/>
</dbReference>
<dbReference type="InterPro" id="IPR017871">
    <property type="entry name" value="ABC_transporter-like_CS"/>
</dbReference>
<reference evidence="6 7" key="1">
    <citation type="submission" date="2024-06" db="EMBL/GenBank/DDBJ databases">
        <title>Sorghum-associated microbial communities from plants grown in Nebraska, USA.</title>
        <authorList>
            <person name="Schachtman D."/>
        </authorList>
    </citation>
    <scope>NUCLEOTIDE SEQUENCE [LARGE SCALE GENOMIC DNA]</scope>
    <source>
        <strain evidence="6 7">2814</strain>
    </source>
</reference>
<accession>A0ABV2R6V8</accession>
<comment type="similarity">
    <text evidence="1">Belongs to the ABC transporter superfamily.</text>
</comment>
<protein>
    <submittedName>
        <fullName evidence="6">Capsular polysaccharide transport system ATP-binding protein</fullName>
    </submittedName>
</protein>
<dbReference type="SUPFAM" id="SSF52540">
    <property type="entry name" value="P-loop containing nucleoside triphosphate hydrolases"/>
    <property type="match status" value="1"/>
</dbReference>
<sequence length="236" mass="26251">MASLGRHPGTPAIMASENHSPGLVVRGLGKKYPQSNRPVFEDISFNLERDGRLAILGRNGQGKSTLIKILGGVLKQSAGCIKWDMTSSWPIGFGGGFQGSLTGLDNIRFLARIYKKDYHEIIELVDEFAELGPALKKPVKQYSAGMRARLAFGLSLAIEFDCYLVDELVAVGDARFQRKCQEELFERRAHRAFLMASHDLAMIKQNCDRALIVEAGRAKMFADIEEAVDIYSWLRS</sequence>
<dbReference type="EMBL" id="JBEPTF010000001">
    <property type="protein sequence ID" value="MET4682299.1"/>
    <property type="molecule type" value="Genomic_DNA"/>
</dbReference>
<dbReference type="Proteomes" id="UP001549313">
    <property type="component" value="Unassembled WGS sequence"/>
</dbReference>